<feature type="region of interest" description="Disordered" evidence="1">
    <location>
        <begin position="519"/>
        <end position="538"/>
    </location>
</feature>
<evidence type="ECO:0000256" key="1">
    <source>
        <dbReference type="SAM" id="MobiDB-lite"/>
    </source>
</evidence>
<dbReference type="EMBL" id="JABFNT010000125">
    <property type="protein sequence ID" value="NOJ82383.1"/>
    <property type="molecule type" value="Genomic_DNA"/>
</dbReference>
<evidence type="ECO:0000313" key="3">
    <source>
        <dbReference type="Proteomes" id="UP000533080"/>
    </source>
</evidence>
<sequence>MRGLPALRGMKHPGGHGCVGRKAHGNGPPCFRLPGGRPLPTLRPPPMRAYLLTSALLLVSCNVGTESKPPPSTRLVYPSGLAFWRPEAGPSTNGYLYVASANFDKCYDSGSVVALDLDSVGVRPFGADFDPGESLPNDVTSLGIGAQSYVQIQSFAGEMAMWSPPGRPPRLFVPARAEGSLLHAIDVGDDGLSLSCVQGGERDCRVNALSLLDVPGASNGLPSAPGPLGVSVAGNGEDARVWVTHTELAGPPTTFTEADLAGYVLHLPAANPTRDALNTSEFVALGTNDRLSGVAHATAIGSRYVYASGRNSSSAQMGALPARFILRLVDRTVAGRVLETDLELSYSVREARGVAVVPSATRVPDPASPELTIVDERVYLLARGPDTLLILDVLNAAGTAPDAGTTPSVRIVSALPVPAGASELEVIPRGPGRGNLVAVTGSGDEAVAIFDEEVGQLVAQVQVGDNDPNQPSQPFGLAADVRGNSARIFTSTFGDGRVAIIDIPDLDRPQNARLVARLGARQGRDPRQGTSLCQETSP</sequence>
<reference evidence="2 3" key="1">
    <citation type="submission" date="2020-05" db="EMBL/GenBank/DDBJ databases">
        <authorList>
            <person name="Whitworth D."/>
        </authorList>
    </citation>
    <scope>NUCLEOTIDE SEQUENCE [LARGE SCALE GENOMIC DNA]</scope>
    <source>
        <strain evidence="2 3">AM005</strain>
    </source>
</reference>
<proteinExistence type="predicted"/>
<accession>A0A7Y4IN91</accession>
<evidence type="ECO:0000313" key="2">
    <source>
        <dbReference type="EMBL" id="NOJ82383.1"/>
    </source>
</evidence>
<dbReference type="SUPFAM" id="SSF51004">
    <property type="entry name" value="C-terminal (heme d1) domain of cytochrome cd1-nitrite reductase"/>
    <property type="match status" value="1"/>
</dbReference>
<feature type="compositionally biased region" description="Polar residues" evidence="1">
    <location>
        <begin position="528"/>
        <end position="538"/>
    </location>
</feature>
<dbReference type="AlphaFoldDB" id="A0A7Y4IN91"/>
<protein>
    <submittedName>
        <fullName evidence="2">Uncharacterized protein</fullName>
    </submittedName>
</protein>
<dbReference type="Proteomes" id="UP000533080">
    <property type="component" value="Unassembled WGS sequence"/>
</dbReference>
<dbReference type="InterPro" id="IPR015943">
    <property type="entry name" value="WD40/YVTN_repeat-like_dom_sf"/>
</dbReference>
<dbReference type="Gene3D" id="2.130.10.10">
    <property type="entry name" value="YVTN repeat-like/Quinoprotein amine dehydrogenase"/>
    <property type="match status" value="1"/>
</dbReference>
<organism evidence="2 3">
    <name type="scientific">Myxococcus xanthus</name>
    <dbReference type="NCBI Taxonomy" id="34"/>
    <lineage>
        <taxon>Bacteria</taxon>
        <taxon>Pseudomonadati</taxon>
        <taxon>Myxococcota</taxon>
        <taxon>Myxococcia</taxon>
        <taxon>Myxococcales</taxon>
        <taxon>Cystobacterineae</taxon>
        <taxon>Myxococcaceae</taxon>
        <taxon>Myxococcus</taxon>
    </lineage>
</organism>
<dbReference type="InterPro" id="IPR011048">
    <property type="entry name" value="Haem_d1_sf"/>
</dbReference>
<comment type="caution">
    <text evidence="2">The sequence shown here is derived from an EMBL/GenBank/DDBJ whole genome shotgun (WGS) entry which is preliminary data.</text>
</comment>
<name>A0A7Y4IN91_MYXXA</name>
<gene>
    <name evidence="2" type="ORF">HNV28_29350</name>
</gene>